<feature type="domain" description="ArnT-like N-terminal" evidence="9">
    <location>
        <begin position="83"/>
        <end position="238"/>
    </location>
</feature>
<keyword evidence="11" id="KW-1185">Reference proteome</keyword>
<dbReference type="InterPro" id="IPR003342">
    <property type="entry name" value="ArnT-like_N"/>
</dbReference>
<dbReference type="STRING" id="1238182.C882_2411"/>
<evidence type="ECO:0000259" key="9">
    <source>
        <dbReference type="Pfam" id="PF02366"/>
    </source>
</evidence>
<dbReference type="RefSeq" id="WP_009538821.1">
    <property type="nucleotide sequence ID" value="NZ_ANHY01000003.1"/>
</dbReference>
<feature type="transmembrane region" description="Helical" evidence="8">
    <location>
        <begin position="417"/>
        <end position="440"/>
    </location>
</feature>
<feature type="transmembrane region" description="Helical" evidence="8">
    <location>
        <begin position="272"/>
        <end position="292"/>
    </location>
</feature>
<comment type="subcellular location">
    <subcellularLocation>
        <location evidence="1">Cell membrane</location>
        <topology evidence="1">Multi-pass membrane protein</topology>
    </subcellularLocation>
</comment>
<keyword evidence="4" id="KW-0808">Transferase</keyword>
<evidence type="ECO:0000256" key="8">
    <source>
        <dbReference type="SAM" id="Phobius"/>
    </source>
</evidence>
<keyword evidence="3" id="KW-0328">Glycosyltransferase</keyword>
<feature type="transmembrane region" description="Helical" evidence="8">
    <location>
        <begin position="89"/>
        <end position="111"/>
    </location>
</feature>
<feature type="transmembrane region" description="Helical" evidence="8">
    <location>
        <begin position="363"/>
        <end position="386"/>
    </location>
</feature>
<comment type="caution">
    <text evidence="10">The sequence shown here is derived from an EMBL/GenBank/DDBJ whole genome shotgun (WGS) entry which is preliminary data.</text>
</comment>
<evidence type="ECO:0000256" key="7">
    <source>
        <dbReference type="ARBA" id="ARBA00023136"/>
    </source>
</evidence>
<dbReference type="GO" id="GO:0009103">
    <property type="term" value="P:lipopolysaccharide biosynthetic process"/>
    <property type="evidence" value="ECO:0007669"/>
    <property type="project" value="UniProtKB-ARBA"/>
</dbReference>
<evidence type="ECO:0000256" key="6">
    <source>
        <dbReference type="ARBA" id="ARBA00022989"/>
    </source>
</evidence>
<gene>
    <name evidence="10" type="ORF">C882_2411</name>
</gene>
<organism evidence="10 11">
    <name type="scientific">Caenispirillum salinarum AK4</name>
    <dbReference type="NCBI Taxonomy" id="1238182"/>
    <lineage>
        <taxon>Bacteria</taxon>
        <taxon>Pseudomonadati</taxon>
        <taxon>Pseudomonadota</taxon>
        <taxon>Alphaproteobacteria</taxon>
        <taxon>Rhodospirillales</taxon>
        <taxon>Novispirillaceae</taxon>
        <taxon>Caenispirillum</taxon>
    </lineage>
</organism>
<sequence>MQKLTQGWRPYVLLTLLCALIYIPGIAQVPPLDRDESRFVQATRQMMVTDDYVTIWFQDQPRHKKPVGIHWLQSASVSALGHPEATDIWPYRLVSVIGATAAVLLTFYFGAAFFDRRVALLGAGIMAVTLMLATEAHQAKTDAVLLACVVAAQGAFGRFYLQGKGAAKAAPPSWNAILFWFAIGAGIMIKGPVVPVIALLTMITVAVADRSIGWLHGLRPVMGIPLVLAVVLPWYLAVNDATDGGFIAEAVGKDLLPKLLSGQESHGAPPGYYLLLALVTFWPGSLFLWPSLWRGWKERKTTPAIRYLLAWIIPAWIMFELVPTKLPHYTLPLYPALALLVASTLFAVRDRTYDLLSSPGARVWYGVWAIVGLALAGASIALPIVYGDGMEWWSIPLALVAVTSAAWPLWHAFRRRFLNAMVIAGGMAGAVYIGVFSLLLPDMERLAVSPRLVAAYDAVAPGRPHPLVSAGYTEPSLVFLAGTETRLTTGQGAAGHLIENPGAVAAVESRHEQQFLDAIAAAPGVEVEPLETVRGFNYSRGRDITITLYRSKASG</sequence>
<evidence type="ECO:0000313" key="11">
    <source>
        <dbReference type="Proteomes" id="UP000009881"/>
    </source>
</evidence>
<evidence type="ECO:0000256" key="2">
    <source>
        <dbReference type="ARBA" id="ARBA00022475"/>
    </source>
</evidence>
<dbReference type="EMBL" id="ANHY01000003">
    <property type="protein sequence ID" value="EKV32333.1"/>
    <property type="molecule type" value="Genomic_DNA"/>
</dbReference>
<accession>K9HPX0</accession>
<dbReference type="GO" id="GO:0016763">
    <property type="term" value="F:pentosyltransferase activity"/>
    <property type="evidence" value="ECO:0007669"/>
    <property type="project" value="TreeGrafter"/>
</dbReference>
<evidence type="ECO:0000256" key="1">
    <source>
        <dbReference type="ARBA" id="ARBA00004651"/>
    </source>
</evidence>
<dbReference type="PANTHER" id="PTHR33908">
    <property type="entry name" value="MANNOSYLTRANSFERASE YKCB-RELATED"/>
    <property type="match status" value="1"/>
</dbReference>
<dbReference type="GO" id="GO:0000030">
    <property type="term" value="F:mannosyltransferase activity"/>
    <property type="evidence" value="ECO:0007669"/>
    <property type="project" value="InterPro"/>
</dbReference>
<evidence type="ECO:0000313" key="10">
    <source>
        <dbReference type="EMBL" id="EKV32333.1"/>
    </source>
</evidence>
<proteinExistence type="predicted"/>
<keyword evidence="7 8" id="KW-0472">Membrane</keyword>
<keyword evidence="5 8" id="KW-0812">Transmembrane</keyword>
<reference evidence="10 11" key="1">
    <citation type="journal article" date="2013" name="Genome Announc.">
        <title>Draft Genome Sequence of an Alphaproteobacterium, Caenispirillum salinarum AK4(T), Isolated from a Solar Saltern.</title>
        <authorList>
            <person name="Khatri I."/>
            <person name="Singh A."/>
            <person name="Korpole S."/>
            <person name="Pinnaka A.K."/>
            <person name="Subramanian S."/>
        </authorList>
    </citation>
    <scope>NUCLEOTIDE SEQUENCE [LARGE SCALE GENOMIC DNA]</scope>
    <source>
        <strain evidence="10 11">AK4</strain>
    </source>
</reference>
<feature type="transmembrane region" description="Helical" evidence="8">
    <location>
        <begin position="329"/>
        <end position="348"/>
    </location>
</feature>
<dbReference type="Pfam" id="PF02366">
    <property type="entry name" value="PMT"/>
    <property type="match status" value="1"/>
</dbReference>
<feature type="transmembrane region" description="Helical" evidence="8">
    <location>
        <begin position="173"/>
        <end position="189"/>
    </location>
</feature>
<protein>
    <recommendedName>
        <fullName evidence="9">ArnT-like N-terminal domain-containing protein</fullName>
    </recommendedName>
</protein>
<evidence type="ECO:0000256" key="4">
    <source>
        <dbReference type="ARBA" id="ARBA00022679"/>
    </source>
</evidence>
<dbReference type="GO" id="GO:0005886">
    <property type="term" value="C:plasma membrane"/>
    <property type="evidence" value="ECO:0007669"/>
    <property type="project" value="UniProtKB-SubCell"/>
</dbReference>
<feature type="transmembrane region" description="Helical" evidence="8">
    <location>
        <begin position="220"/>
        <end position="237"/>
    </location>
</feature>
<dbReference type="PANTHER" id="PTHR33908:SF3">
    <property type="entry name" value="UNDECAPRENYL PHOSPHATE-ALPHA-4-AMINO-4-DEOXY-L-ARABINOSE ARABINOSYL TRANSFERASE"/>
    <property type="match status" value="1"/>
</dbReference>
<dbReference type="GO" id="GO:0010041">
    <property type="term" value="P:response to iron(III) ion"/>
    <property type="evidence" value="ECO:0007669"/>
    <property type="project" value="TreeGrafter"/>
</dbReference>
<keyword evidence="2" id="KW-1003">Cell membrane</keyword>
<keyword evidence="6 8" id="KW-1133">Transmembrane helix</keyword>
<dbReference type="Proteomes" id="UP000009881">
    <property type="component" value="Unassembled WGS sequence"/>
</dbReference>
<dbReference type="InterPro" id="IPR050297">
    <property type="entry name" value="LipidA_mod_glycosyltrf_83"/>
</dbReference>
<dbReference type="PATRIC" id="fig|1238182.3.peg.371"/>
<dbReference type="AlphaFoldDB" id="K9HPX0"/>
<dbReference type="GO" id="GO:0006493">
    <property type="term" value="P:protein O-linked glycosylation"/>
    <property type="evidence" value="ECO:0007669"/>
    <property type="project" value="InterPro"/>
</dbReference>
<dbReference type="eggNOG" id="COG1807">
    <property type="taxonomic scope" value="Bacteria"/>
</dbReference>
<dbReference type="OrthoDB" id="9810951at2"/>
<feature type="transmembrane region" description="Helical" evidence="8">
    <location>
        <begin position="304"/>
        <end position="323"/>
    </location>
</feature>
<evidence type="ECO:0000256" key="5">
    <source>
        <dbReference type="ARBA" id="ARBA00022692"/>
    </source>
</evidence>
<feature type="transmembrane region" description="Helical" evidence="8">
    <location>
        <begin position="118"/>
        <end position="137"/>
    </location>
</feature>
<evidence type="ECO:0000256" key="3">
    <source>
        <dbReference type="ARBA" id="ARBA00022676"/>
    </source>
</evidence>
<name>K9HPX0_9PROT</name>
<feature type="transmembrane region" description="Helical" evidence="8">
    <location>
        <begin position="392"/>
        <end position="410"/>
    </location>
</feature>